<dbReference type="GO" id="GO:0004029">
    <property type="term" value="F:aldehyde dehydrogenase (NAD+) activity"/>
    <property type="evidence" value="ECO:0007669"/>
    <property type="project" value="TreeGrafter"/>
</dbReference>
<sequence>MRVFVTGGTGAIGSHAVPALIAAGHEVTAMVRNDAKASVVASQGATPLQVSLFDRDALSEAFRGHDAVVNMASALPSPQRFVLKSAWEQCHRIRTEGSAAVVDAAHAAGVSRVVQESVAMLYRDGADRWLDEDCPVDHYPSSTGNHAAEDSARRFAETGGDAVILRFGLFYGPGAAHSEQIIDMARRHVAFQAGRRDSYMSSIYLTDAASAVVAALTCAAGTYNVVDDEPVTKSQNTQALADSAGVRPWITGPGRLALLLGDRTTSMTRSLRVSNKRFREATGWAPRYRSVREGYSAMAAIAWGS</sequence>
<dbReference type="RefSeq" id="WP_065153304.1">
    <property type="nucleotide sequence ID" value="NZ_CP092430.2"/>
</dbReference>
<accession>A0A9X7IJJ0</accession>
<dbReference type="EMBL" id="PUEV01000105">
    <property type="protein sequence ID" value="PQM50388.1"/>
    <property type="molecule type" value="Genomic_DNA"/>
</dbReference>
<dbReference type="InterPro" id="IPR001509">
    <property type="entry name" value="Epimerase_deHydtase"/>
</dbReference>
<organism evidence="2 3">
    <name type="scientific">Mycolicibacter virginiensis</name>
    <dbReference type="NCBI Taxonomy" id="1795032"/>
    <lineage>
        <taxon>Bacteria</taxon>
        <taxon>Bacillati</taxon>
        <taxon>Actinomycetota</taxon>
        <taxon>Actinomycetes</taxon>
        <taxon>Mycobacteriales</taxon>
        <taxon>Mycobacteriaceae</taxon>
        <taxon>Mycolicibacter</taxon>
    </lineage>
</organism>
<dbReference type="PANTHER" id="PTHR48079">
    <property type="entry name" value="PROTEIN YEEZ"/>
    <property type="match status" value="1"/>
</dbReference>
<dbReference type="InterPro" id="IPR036291">
    <property type="entry name" value="NAD(P)-bd_dom_sf"/>
</dbReference>
<dbReference type="PANTHER" id="PTHR48079:SF6">
    <property type="entry name" value="NAD(P)-BINDING DOMAIN-CONTAINING PROTEIN-RELATED"/>
    <property type="match status" value="1"/>
</dbReference>
<keyword evidence="3" id="KW-1185">Reference proteome</keyword>
<name>A0A9X7IJJ0_9MYCO</name>
<feature type="domain" description="NAD-dependent epimerase/dehydratase" evidence="1">
    <location>
        <begin position="3"/>
        <end position="224"/>
    </location>
</feature>
<dbReference type="Proteomes" id="UP000237911">
    <property type="component" value="Unassembled WGS sequence"/>
</dbReference>
<evidence type="ECO:0000313" key="3">
    <source>
        <dbReference type="Proteomes" id="UP000237911"/>
    </source>
</evidence>
<dbReference type="Gene3D" id="3.40.50.720">
    <property type="entry name" value="NAD(P)-binding Rossmann-like Domain"/>
    <property type="match status" value="1"/>
</dbReference>
<protein>
    <submittedName>
        <fullName evidence="2">NAD(P)-dependent oxidoreductase</fullName>
    </submittedName>
</protein>
<dbReference type="SUPFAM" id="SSF51735">
    <property type="entry name" value="NAD(P)-binding Rossmann-fold domains"/>
    <property type="match status" value="1"/>
</dbReference>
<evidence type="ECO:0000313" key="2">
    <source>
        <dbReference type="EMBL" id="PQM50388.1"/>
    </source>
</evidence>
<proteinExistence type="predicted"/>
<dbReference type="GO" id="GO:0005737">
    <property type="term" value="C:cytoplasm"/>
    <property type="evidence" value="ECO:0007669"/>
    <property type="project" value="TreeGrafter"/>
</dbReference>
<dbReference type="InterPro" id="IPR051783">
    <property type="entry name" value="NAD(P)-dependent_oxidoreduct"/>
</dbReference>
<dbReference type="Pfam" id="PF01370">
    <property type="entry name" value="Epimerase"/>
    <property type="match status" value="1"/>
</dbReference>
<evidence type="ECO:0000259" key="1">
    <source>
        <dbReference type="Pfam" id="PF01370"/>
    </source>
</evidence>
<reference evidence="2 3" key="1">
    <citation type="submission" date="2018-02" db="EMBL/GenBank/DDBJ databases">
        <title>Draft genome sequence of Mycobacterium virginiense isolated from mud of a swine farm in Japan.</title>
        <authorList>
            <person name="Ohya K."/>
        </authorList>
    </citation>
    <scope>NUCLEOTIDE SEQUENCE [LARGE SCALE GENOMIC DNA]</scope>
    <source>
        <strain evidence="2 3">GF75</strain>
    </source>
</reference>
<gene>
    <name evidence="2" type="ORF">C5U48_20510</name>
</gene>
<dbReference type="AlphaFoldDB" id="A0A9X7IJJ0"/>
<comment type="caution">
    <text evidence="2">The sequence shown here is derived from an EMBL/GenBank/DDBJ whole genome shotgun (WGS) entry which is preliminary data.</text>
</comment>